<dbReference type="InterPro" id="IPR012902">
    <property type="entry name" value="N_methyl_site"/>
</dbReference>
<keyword evidence="1" id="KW-0472">Membrane</keyword>
<name>A0ABS3Q0U5_9GAMM</name>
<dbReference type="EMBL" id="JAGETV010000001">
    <property type="protein sequence ID" value="MBO1925950.1"/>
    <property type="molecule type" value="Genomic_DNA"/>
</dbReference>
<dbReference type="Pfam" id="PF07963">
    <property type="entry name" value="N_methyl"/>
    <property type="match status" value="1"/>
</dbReference>
<proteinExistence type="predicted"/>
<comment type="caution">
    <text evidence="2">The sequence shown here is derived from an EMBL/GenBank/DDBJ whole genome shotgun (WGS) entry which is preliminary data.</text>
</comment>
<keyword evidence="1" id="KW-0812">Transmembrane</keyword>
<evidence type="ECO:0000313" key="2">
    <source>
        <dbReference type="EMBL" id="MBO1925950.1"/>
    </source>
</evidence>
<dbReference type="InterPro" id="IPR045584">
    <property type="entry name" value="Pilin-like"/>
</dbReference>
<evidence type="ECO:0000313" key="3">
    <source>
        <dbReference type="Proteomes" id="UP000664835"/>
    </source>
</evidence>
<protein>
    <submittedName>
        <fullName evidence="2">Type II secretion system protein</fullName>
    </submittedName>
</protein>
<dbReference type="SUPFAM" id="SSF54523">
    <property type="entry name" value="Pili subunits"/>
    <property type="match status" value="1"/>
</dbReference>
<sequence>MKLAASRQRGFSLVELVIVLTIVGIIFGTGVSTLGAYLDNAKQAHTLGSLKISKRALLDYVKVNRYLPCPDISGDGFENREQESPFECSASVGWIPNSSIGLSLDATSDDYGNRFAYGINKAAANENSAEIIDPCHSASYFAVSGNEVVFDDDLNICEPTGATVPAPVFILETPPTDQLPDATESYHICLKDSANCSNDIATSEVESIPAVLVAFNANGYNTLLNQCQNESGREQENCDGDLLLWRNNFSEEGYDDQMVTISAYEIKRQVLDLLNSIELKKTTEQIVLVNLPDGFDYILNKDLNSTNELNVATNSGESMYISGDVNKSINLLKGNDTIAVMGTINANINGGAGTDRLYVSEETYAANSGSLTDKLSRLQQVSNLSELSNFEEICYFPFDENFADAVCYSP</sequence>
<evidence type="ECO:0000256" key="1">
    <source>
        <dbReference type="SAM" id="Phobius"/>
    </source>
</evidence>
<dbReference type="NCBIfam" id="TIGR02532">
    <property type="entry name" value="IV_pilin_GFxxxE"/>
    <property type="match status" value="1"/>
</dbReference>
<gene>
    <name evidence="2" type="ORF">J3998_00040</name>
</gene>
<keyword evidence="1" id="KW-1133">Transmembrane helix</keyword>
<reference evidence="2 3" key="1">
    <citation type="submission" date="2021-03" db="EMBL/GenBank/DDBJ databases">
        <title>Thiomicrorhabdus sp.nov.,novel sulfur-oxidizing bacteria isolated from coastal sediment.</title>
        <authorList>
            <person name="Liu X."/>
        </authorList>
    </citation>
    <scope>NUCLEOTIDE SEQUENCE [LARGE SCALE GENOMIC DNA]</scope>
    <source>
        <strain evidence="2 3">6S2-11</strain>
    </source>
</reference>
<organism evidence="2 3">
    <name type="scientific">Thiomicrorhabdus marina</name>
    <dbReference type="NCBI Taxonomy" id="2818442"/>
    <lineage>
        <taxon>Bacteria</taxon>
        <taxon>Pseudomonadati</taxon>
        <taxon>Pseudomonadota</taxon>
        <taxon>Gammaproteobacteria</taxon>
        <taxon>Thiotrichales</taxon>
        <taxon>Piscirickettsiaceae</taxon>
        <taxon>Thiomicrorhabdus</taxon>
    </lineage>
</organism>
<dbReference type="Gene3D" id="3.30.700.10">
    <property type="entry name" value="Glycoprotein, Type 4 Pilin"/>
    <property type="match status" value="1"/>
</dbReference>
<dbReference type="Gene3D" id="2.160.20.160">
    <property type="match status" value="1"/>
</dbReference>
<feature type="transmembrane region" description="Helical" evidence="1">
    <location>
        <begin position="12"/>
        <end position="38"/>
    </location>
</feature>
<keyword evidence="3" id="KW-1185">Reference proteome</keyword>
<accession>A0ABS3Q0U5</accession>
<dbReference type="Proteomes" id="UP000664835">
    <property type="component" value="Unassembled WGS sequence"/>
</dbReference>
<dbReference type="RefSeq" id="WP_208145968.1">
    <property type="nucleotide sequence ID" value="NZ_JAGETV010000001.1"/>
</dbReference>